<dbReference type="GO" id="GO:0005743">
    <property type="term" value="C:mitochondrial inner membrane"/>
    <property type="evidence" value="ECO:0007669"/>
    <property type="project" value="UniProtKB-SubCell"/>
</dbReference>
<evidence type="ECO:0000256" key="3">
    <source>
        <dbReference type="ARBA" id="ARBA00004721"/>
    </source>
</evidence>
<keyword evidence="5 9" id="KW-0808">Transferase</keyword>
<dbReference type="PROSITE" id="PS00943">
    <property type="entry name" value="UBIA"/>
    <property type="match status" value="1"/>
</dbReference>
<keyword evidence="11" id="KW-1185">Reference proteome</keyword>
<keyword evidence="9" id="KW-0999">Mitochondrion inner membrane</keyword>
<organism evidence="10 11">
    <name type="scientific">Knufia fluminis</name>
    <dbReference type="NCBI Taxonomy" id="191047"/>
    <lineage>
        <taxon>Eukaryota</taxon>
        <taxon>Fungi</taxon>
        <taxon>Dikarya</taxon>
        <taxon>Ascomycota</taxon>
        <taxon>Pezizomycotina</taxon>
        <taxon>Eurotiomycetes</taxon>
        <taxon>Chaetothyriomycetidae</taxon>
        <taxon>Chaetothyriales</taxon>
        <taxon>Trichomeriaceae</taxon>
        <taxon>Knufia</taxon>
    </lineage>
</organism>
<evidence type="ECO:0000256" key="1">
    <source>
        <dbReference type="ARBA" id="ARBA00001946"/>
    </source>
</evidence>
<dbReference type="AlphaFoldDB" id="A0AAN8IQG6"/>
<sequence length="379" mass="41687">MVFHFKVQTQRREAFESQITSEWSATAETYDEQQQLKSMPTTEPSADQITSPTIYTPPQTGLVAKLPLSWQAYAELVRLDKPTGTYYLYFPCLYSTLMAAPLAEPMAPVVDIAWYAGLFFAGSLIMRGAGCTINDLWDRKLDPYVERTKFRPIARGAISPPKAIVYLGFQMFAGLGVLLSFPSQCFFYATPSLILVGLYPLAKRVTNYPQAVLGLTFTWGAWMGFPALGIDLLSNTDAAISAALLYASCWAWTMNYDMIYAHMDIKDDVKAGIKSIALAHEHNTKAVLSGLSVAQVGLLAAAGYFSGTGPLFSIVSCGGAALTLGTIIRKVDLKDPKNCWWWFKNGAWLTGGTISTGLFLDYLYRRTKEESKSALATLA</sequence>
<name>A0AAN8IQG6_9EURO</name>
<dbReference type="InterPro" id="IPR000537">
    <property type="entry name" value="UbiA_prenyltransferase"/>
</dbReference>
<evidence type="ECO:0000313" key="10">
    <source>
        <dbReference type="EMBL" id="KAK5956017.1"/>
    </source>
</evidence>
<feature type="transmembrane region" description="Helical" evidence="9">
    <location>
        <begin position="112"/>
        <end position="130"/>
    </location>
</feature>
<comment type="cofactor">
    <cofactor evidence="1 9">
        <name>Mg(2+)</name>
        <dbReference type="ChEBI" id="CHEBI:18420"/>
    </cofactor>
</comment>
<evidence type="ECO:0000256" key="9">
    <source>
        <dbReference type="HAMAP-Rule" id="MF_03189"/>
    </source>
</evidence>
<comment type="caution">
    <text evidence="10">The sequence shown here is derived from an EMBL/GenBank/DDBJ whole genome shotgun (WGS) entry which is preliminary data.</text>
</comment>
<protein>
    <recommendedName>
        <fullName evidence="9">4-hydroxybenzoate polyprenyltransferase, mitochondrial</fullName>
        <shortName evidence="9">4-HB polyprenyltransferase</shortName>
        <ecNumber evidence="9">2.5.1.39</ecNumber>
    </recommendedName>
    <alternativeName>
        <fullName evidence="9">Para-hydroxybenzoate--polyprenyltransferase</fullName>
        <shortName evidence="9">PHB:PPT</shortName>
        <shortName evidence="9">PHB:polyprenyltransferase</shortName>
    </alternativeName>
</protein>
<reference evidence="10 11" key="1">
    <citation type="submission" date="2022-12" db="EMBL/GenBank/DDBJ databases">
        <title>Genomic features and morphological characterization of a novel Knufia sp. strain isolated from spacecraft assembly facility.</title>
        <authorList>
            <person name="Teixeira M."/>
            <person name="Chander A.M."/>
            <person name="Stajich J.E."/>
            <person name="Venkateswaran K."/>
        </authorList>
    </citation>
    <scope>NUCLEOTIDE SEQUENCE [LARGE SCALE GENOMIC DNA]</scope>
    <source>
        <strain evidence="10 11">FJI-L2-BK-P2</strain>
    </source>
</reference>
<evidence type="ECO:0000256" key="4">
    <source>
        <dbReference type="ARBA" id="ARBA00005985"/>
    </source>
</evidence>
<dbReference type="PANTHER" id="PTHR11048">
    <property type="entry name" value="PRENYLTRANSFERASES"/>
    <property type="match status" value="1"/>
</dbReference>
<dbReference type="Gene3D" id="1.10.357.140">
    <property type="entry name" value="UbiA prenyltransferase"/>
    <property type="match status" value="1"/>
</dbReference>
<keyword evidence="6 9" id="KW-0812">Transmembrane</keyword>
<dbReference type="Gene3D" id="1.20.120.1780">
    <property type="entry name" value="UbiA prenyltransferase"/>
    <property type="match status" value="1"/>
</dbReference>
<feature type="transmembrane region" description="Helical" evidence="9">
    <location>
        <begin position="211"/>
        <end position="232"/>
    </location>
</feature>
<dbReference type="CDD" id="cd13959">
    <property type="entry name" value="PT_UbiA_COQ2"/>
    <property type="match status" value="1"/>
</dbReference>
<comment type="subcellular location">
    <subcellularLocation>
        <location evidence="2">Membrane</location>
        <topology evidence="2">Multi-pass membrane protein</topology>
    </subcellularLocation>
    <subcellularLocation>
        <location evidence="9">Mitochondrion inner membrane</location>
        <topology evidence="9">Multi-pass membrane protein</topology>
        <orientation evidence="9">Matrix side</orientation>
    </subcellularLocation>
</comment>
<comment type="pathway">
    <text evidence="9">Cofactor biosynthesis; ubiquinone biosynthesis.</text>
</comment>
<keyword evidence="9" id="KW-0496">Mitochondrion</keyword>
<keyword evidence="8 9" id="KW-0472">Membrane</keyword>
<dbReference type="GO" id="GO:0006744">
    <property type="term" value="P:ubiquinone biosynthetic process"/>
    <property type="evidence" value="ECO:0007669"/>
    <property type="project" value="UniProtKB-UniRule"/>
</dbReference>
<dbReference type="NCBIfam" id="TIGR01474">
    <property type="entry name" value="ubiA_proteo"/>
    <property type="match status" value="1"/>
</dbReference>
<keyword evidence="9" id="KW-0414">Isoprene biosynthesis</keyword>
<dbReference type="EC" id="2.5.1.39" evidence="9"/>
<dbReference type="InterPro" id="IPR006370">
    <property type="entry name" value="HB_polyprenyltransferase-like"/>
</dbReference>
<evidence type="ECO:0000256" key="6">
    <source>
        <dbReference type="ARBA" id="ARBA00022692"/>
    </source>
</evidence>
<proteinExistence type="inferred from homology"/>
<comment type="catalytic activity">
    <reaction evidence="9">
        <text>an all-trans-polyprenyl diphosphate + 4-hydroxybenzoate = a 4-hydroxy-3-(all-trans-polyprenyl)benzoate + diphosphate</text>
        <dbReference type="Rhea" id="RHEA:44504"/>
        <dbReference type="Rhea" id="RHEA-COMP:9514"/>
        <dbReference type="Rhea" id="RHEA-COMP:9564"/>
        <dbReference type="ChEBI" id="CHEBI:17879"/>
        <dbReference type="ChEBI" id="CHEBI:33019"/>
        <dbReference type="ChEBI" id="CHEBI:58914"/>
        <dbReference type="ChEBI" id="CHEBI:78396"/>
        <dbReference type="EC" id="2.5.1.39"/>
    </reaction>
</comment>
<evidence type="ECO:0000256" key="5">
    <source>
        <dbReference type="ARBA" id="ARBA00022679"/>
    </source>
</evidence>
<comment type="similarity">
    <text evidence="4 9">Belongs to the UbiA prenyltransferase family.</text>
</comment>
<dbReference type="GO" id="GO:0008412">
    <property type="term" value="F:4-hydroxybenzoate polyprenyltransferase activity"/>
    <property type="evidence" value="ECO:0007669"/>
    <property type="project" value="UniProtKB-EC"/>
</dbReference>
<dbReference type="InterPro" id="IPR030470">
    <property type="entry name" value="UbiA_prenylTrfase_CS"/>
</dbReference>
<evidence type="ECO:0000256" key="2">
    <source>
        <dbReference type="ARBA" id="ARBA00004141"/>
    </source>
</evidence>
<dbReference type="PANTHER" id="PTHR11048:SF28">
    <property type="entry name" value="4-HYDROXYBENZOATE POLYPRENYLTRANSFERASE, MITOCHONDRIAL"/>
    <property type="match status" value="1"/>
</dbReference>
<feature type="transmembrane region" description="Helical" evidence="9">
    <location>
        <begin position="311"/>
        <end position="328"/>
    </location>
</feature>
<comment type="pathway">
    <text evidence="3">Secondary metabolite biosynthesis; terpenoid biosynthesis.</text>
</comment>
<keyword evidence="7 9" id="KW-1133">Transmembrane helix</keyword>
<evidence type="ECO:0000313" key="11">
    <source>
        <dbReference type="Proteomes" id="UP001316803"/>
    </source>
</evidence>
<dbReference type="EMBL" id="JAKLMC020000005">
    <property type="protein sequence ID" value="KAK5956017.1"/>
    <property type="molecule type" value="Genomic_DNA"/>
</dbReference>
<keyword evidence="9" id="KW-0831">Ubiquinone biosynthesis</keyword>
<evidence type="ECO:0000256" key="8">
    <source>
        <dbReference type="ARBA" id="ARBA00023136"/>
    </source>
</evidence>
<dbReference type="Proteomes" id="UP001316803">
    <property type="component" value="Unassembled WGS sequence"/>
</dbReference>
<evidence type="ECO:0000256" key="7">
    <source>
        <dbReference type="ARBA" id="ARBA00022989"/>
    </source>
</evidence>
<dbReference type="GO" id="GO:0008299">
    <property type="term" value="P:isoprenoid biosynthetic process"/>
    <property type="evidence" value="ECO:0007669"/>
    <property type="project" value="UniProtKB-UniRule"/>
</dbReference>
<dbReference type="Pfam" id="PF01040">
    <property type="entry name" value="UbiA"/>
    <property type="match status" value="1"/>
</dbReference>
<comment type="function">
    <text evidence="9">Catalyzes the prenylation of para-hydroxybenzoate (PHB) with an all-trans polyprenyl group. Mediates the second step in the final reaction sequence of coenzyme Q (CoQ) biosynthesis, which is the condensation of the polyisoprenoid side chain with PHB, generating the first membrane-bound Q intermediate.</text>
</comment>
<dbReference type="FunFam" id="1.20.120.1780:FF:000001">
    <property type="entry name" value="4-hydroxybenzoate octaprenyltransferase"/>
    <property type="match status" value="1"/>
</dbReference>
<dbReference type="HAMAP" id="MF_01635">
    <property type="entry name" value="UbiA"/>
    <property type="match status" value="1"/>
</dbReference>
<accession>A0AAN8IQG6</accession>
<dbReference type="FunFam" id="1.10.357.140:FF:000008">
    <property type="entry name" value="4-hydroxybenzoate octaprenyltransferase"/>
    <property type="match status" value="1"/>
</dbReference>
<feature type="transmembrane region" description="Helical" evidence="9">
    <location>
        <begin position="238"/>
        <end position="256"/>
    </location>
</feature>
<gene>
    <name evidence="10" type="primary">COQ2</name>
    <name evidence="10" type="ORF">OHC33_002590</name>
</gene>
<dbReference type="InterPro" id="IPR039653">
    <property type="entry name" value="Prenyltransferase"/>
</dbReference>
<dbReference type="InterPro" id="IPR044878">
    <property type="entry name" value="UbiA_sf"/>
</dbReference>
<feature type="transmembrane region" description="Helical" evidence="9">
    <location>
        <begin position="86"/>
        <end position="106"/>
    </location>
</feature>